<evidence type="ECO:0000313" key="2">
    <source>
        <dbReference type="Proteomes" id="UP001196136"/>
    </source>
</evidence>
<protein>
    <submittedName>
        <fullName evidence="1">DUF4440 domain-containing protein</fullName>
    </submittedName>
</protein>
<proteinExistence type="predicted"/>
<dbReference type="InterPro" id="IPR032710">
    <property type="entry name" value="NTF2-like_dom_sf"/>
</dbReference>
<evidence type="ECO:0000313" key="1">
    <source>
        <dbReference type="EMBL" id="MBW8201811.1"/>
    </source>
</evidence>
<dbReference type="SUPFAM" id="SSF54427">
    <property type="entry name" value="NTF2-like"/>
    <property type="match status" value="1"/>
</dbReference>
<name>A0ABS7EWG5_9FLAO</name>
<dbReference type="RefSeq" id="WP_220115104.1">
    <property type="nucleotide sequence ID" value="NZ_JAHZSV010000047.1"/>
</dbReference>
<dbReference type="PROSITE" id="PS51257">
    <property type="entry name" value="PROKAR_LIPOPROTEIN"/>
    <property type="match status" value="1"/>
</dbReference>
<gene>
    <name evidence="1" type="ORF">K1F36_18470</name>
</gene>
<accession>A0ABS7EWG5</accession>
<reference evidence="1 2" key="1">
    <citation type="submission" date="2021-08" db="EMBL/GenBank/DDBJ databases">
        <title>Muricauda profundi sp. nov., a marine bacterium isolated from deep seawater of the Mariana Trench.</title>
        <authorList>
            <person name="Wei Y."/>
        </authorList>
    </citation>
    <scope>NUCLEOTIDE SEQUENCE [LARGE SCALE GENOMIC DNA]</scope>
    <source>
        <strain evidence="1 2">W52</strain>
    </source>
</reference>
<comment type="caution">
    <text evidence="1">The sequence shown here is derived from an EMBL/GenBank/DDBJ whole genome shotgun (WGS) entry which is preliminary data.</text>
</comment>
<organism evidence="1 2">
    <name type="scientific">Flagellimonas abyssi</name>
    <dbReference type="NCBI Taxonomy" id="2864871"/>
    <lineage>
        <taxon>Bacteria</taxon>
        <taxon>Pseudomonadati</taxon>
        <taxon>Bacteroidota</taxon>
        <taxon>Flavobacteriia</taxon>
        <taxon>Flavobacteriales</taxon>
        <taxon>Flavobacteriaceae</taxon>
        <taxon>Flagellimonas</taxon>
    </lineage>
</organism>
<dbReference type="Gene3D" id="3.10.450.50">
    <property type="match status" value="1"/>
</dbReference>
<dbReference type="Proteomes" id="UP001196136">
    <property type="component" value="Unassembled WGS sequence"/>
</dbReference>
<sequence length="171" mass="19647">MKNVLKALAIVCLIASCETKKAPKMDYNEARSSINQSIEAWDKGWENNDIEQSLKHYADSTDWTNAFGDRVRTKEELRELLEDIFGLDFVMAGKNNYGENEITFLSDSIATVHSLNIRKNQNWPDGSPMDDRQIHHLRVYKNINGEWLIVNHLVGQVWQKNPQADTLAVED</sequence>
<dbReference type="EMBL" id="JAHZSV010000047">
    <property type="protein sequence ID" value="MBW8201811.1"/>
    <property type="molecule type" value="Genomic_DNA"/>
</dbReference>
<keyword evidence="2" id="KW-1185">Reference proteome</keyword>